<dbReference type="AlphaFoldDB" id="A0A5H2Q6F2"/>
<evidence type="ECO:0000259" key="3">
    <source>
        <dbReference type="Pfam" id="PF26168"/>
    </source>
</evidence>
<evidence type="ECO:0000256" key="1">
    <source>
        <dbReference type="ARBA" id="ARBA00009995"/>
    </source>
</evidence>
<dbReference type="PANTHER" id="PTHR11926:SF1412">
    <property type="entry name" value="UDP-GLYCOSYLTRANSFERASE 83A1-LIKE"/>
    <property type="match status" value="1"/>
</dbReference>
<feature type="domain" description="Glycosyltransferase N-terminal" evidence="3">
    <location>
        <begin position="11"/>
        <end position="139"/>
    </location>
</feature>
<dbReference type="PANTHER" id="PTHR11926">
    <property type="entry name" value="GLUCOSYL/GLUCURONOSYL TRANSFERASES"/>
    <property type="match status" value="1"/>
</dbReference>
<protein>
    <submittedName>
        <fullName evidence="4">UDP-glycosyltransferase</fullName>
    </submittedName>
</protein>
<dbReference type="GO" id="GO:0080044">
    <property type="term" value="F:quercetin 7-O-glucosyltransferase activity"/>
    <property type="evidence" value="ECO:0007669"/>
    <property type="project" value="TreeGrafter"/>
</dbReference>
<evidence type="ECO:0000256" key="2">
    <source>
        <dbReference type="ARBA" id="ARBA00022679"/>
    </source>
</evidence>
<accession>A0A5H2Q6F2</accession>
<dbReference type="CDD" id="cd03784">
    <property type="entry name" value="GT1_Gtf-like"/>
    <property type="match status" value="1"/>
</dbReference>
<dbReference type="Pfam" id="PF00201">
    <property type="entry name" value="UDPGT"/>
    <property type="match status" value="1"/>
</dbReference>
<name>A0A5H2Q6F2_SCODU</name>
<dbReference type="EMBL" id="MG011424">
    <property type="protein sequence ID" value="AYC63480.1"/>
    <property type="molecule type" value="mRNA"/>
</dbReference>
<gene>
    <name evidence="4" type="primary">GT6</name>
</gene>
<reference evidence="4" key="1">
    <citation type="submission" date="2017-09" db="EMBL/GenBank/DDBJ databases">
        <authorList>
            <person name="Kuraoka T."/>
            <person name="Yamamura Y."/>
            <person name="Lee J.-B."/>
        </authorList>
    </citation>
    <scope>NUCLEOTIDE SEQUENCE</scope>
</reference>
<dbReference type="SUPFAM" id="SSF53756">
    <property type="entry name" value="UDP-Glycosyltransferase/glycogen phosphorylase"/>
    <property type="match status" value="1"/>
</dbReference>
<dbReference type="FunFam" id="3.40.50.2000:FF:000108">
    <property type="entry name" value="UDP-glycosyltransferase 83A1"/>
    <property type="match status" value="1"/>
</dbReference>
<evidence type="ECO:0000313" key="4">
    <source>
        <dbReference type="EMBL" id="AYC63480.1"/>
    </source>
</evidence>
<organism evidence="4">
    <name type="scientific">Scoparia dulcis</name>
    <name type="common">Sweet broom</name>
    <name type="synonym">Capraria dulcis</name>
    <dbReference type="NCBI Taxonomy" id="107240"/>
    <lineage>
        <taxon>Eukaryota</taxon>
        <taxon>Viridiplantae</taxon>
        <taxon>Streptophyta</taxon>
        <taxon>Embryophyta</taxon>
        <taxon>Tracheophyta</taxon>
        <taxon>Spermatophyta</taxon>
        <taxon>Magnoliopsida</taxon>
        <taxon>eudicotyledons</taxon>
        <taxon>Gunneridae</taxon>
        <taxon>Pentapetalae</taxon>
        <taxon>asterids</taxon>
        <taxon>lamiids</taxon>
        <taxon>Lamiales</taxon>
        <taxon>Plantaginaceae</taxon>
        <taxon>Gratioleae</taxon>
        <taxon>Scoparia</taxon>
    </lineage>
</organism>
<dbReference type="FunFam" id="3.40.50.2000:FF:000056">
    <property type="entry name" value="Glycosyltransferase"/>
    <property type="match status" value="1"/>
</dbReference>
<sequence length="467" mass="52521">MAIVKAKKPHVLVVPFPVQGHVRPLMKLSRQIAKHGIKVTFVSIQTIHEKLLAAAKLSKDEEKVDLEEDNIVMTSIPDGRRPEDDPNDSFILLESLRDSMPRSLTDLIEMINSSNPDEKISCVIMDVTIEWLSETAEKMGAEPVIFMPASGAGLTMLRHLGRLVDDGSLDSNGSIIRGEKISVWDDIPAWRVNELTWSIPFDLTTQKIFFDCALRIEKTINRIKWLLGNTFYQLEPAACDLNPNFLPIGPLLEMNRSKSSSSIHPEDTSCLSWLDEKPYGSVVYVSFGSLAVFSQQQLDELALGLELSGRPFLWVVRPDLANGSRAEFPDGFLERVNSLGIGKIVDWAPQERVLSHTSIACFVSHCGWNSTLEGLSNGVPFLCWPYFSDQYHNQNYICDQWKIGLRIVPDENGIRSRGEIKTKIEMLFSNDNMKANALKLKELAEESVNEGGSSYKNFEIFIEHLIK</sequence>
<dbReference type="Gene3D" id="3.40.50.2000">
    <property type="entry name" value="Glycogen Phosphorylase B"/>
    <property type="match status" value="2"/>
</dbReference>
<keyword evidence="2 4" id="KW-0808">Transferase</keyword>
<dbReference type="InterPro" id="IPR002213">
    <property type="entry name" value="UDP_glucos_trans"/>
</dbReference>
<dbReference type="GO" id="GO:0080043">
    <property type="term" value="F:quercetin 3-O-glucosyltransferase activity"/>
    <property type="evidence" value="ECO:0007669"/>
    <property type="project" value="TreeGrafter"/>
</dbReference>
<proteinExistence type="evidence at transcript level"/>
<comment type="similarity">
    <text evidence="1">Belongs to the UDP-glycosyltransferase family.</text>
</comment>
<dbReference type="Pfam" id="PF26168">
    <property type="entry name" value="Glyco_transf_N"/>
    <property type="match status" value="1"/>
</dbReference>
<dbReference type="InterPro" id="IPR058980">
    <property type="entry name" value="Glyco_transf_N"/>
</dbReference>